<dbReference type="EMBL" id="QXDJ01000012">
    <property type="protein sequence ID" value="RII31832.1"/>
    <property type="molecule type" value="Genomic_DNA"/>
</dbReference>
<sequence>MDDIDRNLLSIIQEGLDIDSRPFLILAHKLGISENDVIIRIKKLKELGYIRRIGGIFDSKKLGYSSTLCAASVPQSKIELVSSVINSYDEVTHNYIRNDDYNMWFTIIAHSSERMREIISNIKNKTGVYNIVSLPAIKLFKLKATFNISEGGKTDV</sequence>
<proteinExistence type="inferred from homology"/>
<dbReference type="InterPro" id="IPR019888">
    <property type="entry name" value="Tscrpt_reg_AsnC-like"/>
</dbReference>
<comment type="catalytic activity">
    <reaction evidence="8">
        <text>siroheme + 2 H(+) = 12,18-didecarboxysiroheme + 2 CO2</text>
        <dbReference type="Rhea" id="RHEA:19093"/>
        <dbReference type="ChEBI" id="CHEBI:15378"/>
        <dbReference type="ChEBI" id="CHEBI:16526"/>
        <dbReference type="ChEBI" id="CHEBI:60052"/>
        <dbReference type="ChEBI" id="CHEBI:140497"/>
        <dbReference type="EC" id="4.1.1.111"/>
    </reaction>
</comment>
<dbReference type="GO" id="GO:0043565">
    <property type="term" value="F:sequence-specific DNA binding"/>
    <property type="evidence" value="ECO:0007669"/>
    <property type="project" value="InterPro"/>
</dbReference>
<evidence type="ECO:0000256" key="2">
    <source>
        <dbReference type="ARBA" id="ARBA00023125"/>
    </source>
</evidence>
<gene>
    <name evidence="10" type="ORF">D2A34_26050</name>
</gene>
<evidence type="ECO:0000256" key="7">
    <source>
        <dbReference type="ARBA" id="ARBA00023471"/>
    </source>
</evidence>
<dbReference type="InterPro" id="IPR036388">
    <property type="entry name" value="WH-like_DNA-bd_sf"/>
</dbReference>
<dbReference type="Proteomes" id="UP000265930">
    <property type="component" value="Unassembled WGS sequence"/>
</dbReference>
<dbReference type="EC" id="4.1.1.111" evidence="7"/>
<keyword evidence="2" id="KW-0238">DNA-binding</keyword>
<protein>
    <recommendedName>
        <fullName evidence="7">siroheme decarboxylase</fullName>
        <ecNumber evidence="7">4.1.1.111</ecNumber>
    </recommendedName>
</protein>
<keyword evidence="3" id="KW-0804">Transcription</keyword>
<feature type="domain" description="HTH asnC-type" evidence="9">
    <location>
        <begin position="1"/>
        <end position="65"/>
    </location>
</feature>
<dbReference type="SUPFAM" id="SSF46785">
    <property type="entry name" value="Winged helix' DNA-binding domain"/>
    <property type="match status" value="1"/>
</dbReference>
<dbReference type="InterPro" id="IPR040523">
    <property type="entry name" value="AsnC_trans_reg2"/>
</dbReference>
<dbReference type="PROSITE" id="PS50956">
    <property type="entry name" value="HTH_ASNC_2"/>
    <property type="match status" value="1"/>
</dbReference>
<reference evidence="10 11" key="1">
    <citation type="submission" date="2018-08" db="EMBL/GenBank/DDBJ databases">
        <title>Genome of Clostridium chromiireducens C1, DSM12136.</title>
        <authorList>
            <person name="Xing M."/>
            <person name="Wei Y."/>
            <person name="Ang E.L."/>
            <person name="Zhao H."/>
            <person name="Zhang Y."/>
        </authorList>
    </citation>
    <scope>NUCLEOTIDE SEQUENCE [LARGE SCALE GENOMIC DNA]</scope>
    <source>
        <strain evidence="10 11">C1</strain>
    </source>
</reference>
<keyword evidence="1" id="KW-0805">Transcription regulation</keyword>
<dbReference type="InterPro" id="IPR000485">
    <property type="entry name" value="AsnC-type_HTH_dom"/>
</dbReference>
<dbReference type="AlphaFoldDB" id="A0A399IK65"/>
<dbReference type="InterPro" id="IPR050684">
    <property type="entry name" value="HTH-Siroheme_Decarb"/>
</dbReference>
<organism evidence="10 11">
    <name type="scientific">Clostridium chromiireducens</name>
    <dbReference type="NCBI Taxonomy" id="225345"/>
    <lineage>
        <taxon>Bacteria</taxon>
        <taxon>Bacillati</taxon>
        <taxon>Bacillota</taxon>
        <taxon>Clostridia</taxon>
        <taxon>Eubacteriales</taxon>
        <taxon>Clostridiaceae</taxon>
        <taxon>Clostridium</taxon>
    </lineage>
</organism>
<evidence type="ECO:0000256" key="4">
    <source>
        <dbReference type="ARBA" id="ARBA00023239"/>
    </source>
</evidence>
<evidence type="ECO:0000256" key="3">
    <source>
        <dbReference type="ARBA" id="ARBA00023163"/>
    </source>
</evidence>
<dbReference type="PANTHER" id="PTHR43413">
    <property type="entry name" value="TRANSCRIPTIONAL REGULATOR, ASNC FAMILY"/>
    <property type="match status" value="1"/>
</dbReference>
<evidence type="ECO:0000256" key="6">
    <source>
        <dbReference type="ARBA" id="ARBA00023457"/>
    </source>
</evidence>
<dbReference type="InterPro" id="IPR053953">
    <property type="entry name" value="NirdL-like_HTH"/>
</dbReference>
<dbReference type="GO" id="GO:0016829">
    <property type="term" value="F:lyase activity"/>
    <property type="evidence" value="ECO:0007669"/>
    <property type="project" value="UniProtKB-KW"/>
</dbReference>
<evidence type="ECO:0000313" key="10">
    <source>
        <dbReference type="EMBL" id="RII31832.1"/>
    </source>
</evidence>
<dbReference type="PANTHER" id="PTHR43413:SF1">
    <property type="entry name" value="SIROHEME DECARBOXYLASE NIRL SUBUNIT"/>
    <property type="match status" value="1"/>
</dbReference>
<keyword evidence="4" id="KW-0456">Lyase</keyword>
<dbReference type="RefSeq" id="WP_119368298.1">
    <property type="nucleotide sequence ID" value="NZ_QXDJ01000012.1"/>
</dbReference>
<evidence type="ECO:0000256" key="8">
    <source>
        <dbReference type="ARBA" id="ARBA00048470"/>
    </source>
</evidence>
<comment type="caution">
    <text evidence="10">The sequence shown here is derived from an EMBL/GenBank/DDBJ whole genome shotgun (WGS) entry which is preliminary data.</text>
</comment>
<accession>A0A399IK65</accession>
<dbReference type="InterPro" id="IPR036390">
    <property type="entry name" value="WH_DNA-bd_sf"/>
</dbReference>
<evidence type="ECO:0000313" key="11">
    <source>
        <dbReference type="Proteomes" id="UP000265930"/>
    </source>
</evidence>
<dbReference type="SMART" id="SM00344">
    <property type="entry name" value="HTH_ASNC"/>
    <property type="match status" value="1"/>
</dbReference>
<dbReference type="Pfam" id="PF17805">
    <property type="entry name" value="AsnC_trans_reg2"/>
    <property type="match status" value="1"/>
</dbReference>
<comment type="pathway">
    <text evidence="5">Porphyrin-containing compound metabolism.</text>
</comment>
<evidence type="ECO:0000256" key="5">
    <source>
        <dbReference type="ARBA" id="ARBA00023444"/>
    </source>
</evidence>
<comment type="similarity">
    <text evidence="6">Belongs to the Ahb/Nir family.</text>
</comment>
<name>A0A399IK65_9CLOT</name>
<evidence type="ECO:0000259" key="9">
    <source>
        <dbReference type="PROSITE" id="PS50956"/>
    </source>
</evidence>
<evidence type="ECO:0000256" key="1">
    <source>
        <dbReference type="ARBA" id="ARBA00023015"/>
    </source>
</evidence>
<dbReference type="Pfam" id="PF22451">
    <property type="entry name" value="NirdL-like_HTH"/>
    <property type="match status" value="1"/>
</dbReference>
<dbReference type="Gene3D" id="3.30.70.3460">
    <property type="match status" value="1"/>
</dbReference>
<dbReference type="Gene3D" id="1.10.10.10">
    <property type="entry name" value="Winged helix-like DNA-binding domain superfamily/Winged helix DNA-binding domain"/>
    <property type="match status" value="1"/>
</dbReference>